<dbReference type="InterPro" id="IPR000086">
    <property type="entry name" value="NUDIX_hydrolase_dom"/>
</dbReference>
<dbReference type="SUPFAM" id="SSF55811">
    <property type="entry name" value="Nudix"/>
    <property type="match status" value="1"/>
</dbReference>
<protein>
    <recommendedName>
        <fullName evidence="1">Nudix hydrolase domain-containing protein</fullName>
    </recommendedName>
</protein>
<gene>
    <name evidence="2" type="ORF">ADK38_39350</name>
</gene>
<evidence type="ECO:0000259" key="1">
    <source>
        <dbReference type="PROSITE" id="PS51462"/>
    </source>
</evidence>
<reference evidence="2 3" key="1">
    <citation type="submission" date="2015-07" db="EMBL/GenBank/DDBJ databases">
        <authorList>
            <person name="Ju K.-S."/>
            <person name="Doroghazi J.R."/>
            <person name="Metcalf W.W."/>
        </authorList>
    </citation>
    <scope>NUCLEOTIDE SEQUENCE [LARGE SCALE GENOMIC DNA]</scope>
    <source>
        <strain evidence="2 3">NRRL B-3589</strain>
    </source>
</reference>
<organism evidence="2 3">
    <name type="scientific">Streptomyces varsoviensis</name>
    <dbReference type="NCBI Taxonomy" id="67373"/>
    <lineage>
        <taxon>Bacteria</taxon>
        <taxon>Bacillati</taxon>
        <taxon>Actinomycetota</taxon>
        <taxon>Actinomycetes</taxon>
        <taxon>Kitasatosporales</taxon>
        <taxon>Streptomycetaceae</taxon>
        <taxon>Streptomyces</taxon>
    </lineage>
</organism>
<dbReference type="Proteomes" id="UP000037020">
    <property type="component" value="Unassembled WGS sequence"/>
</dbReference>
<dbReference type="Pfam" id="PF00293">
    <property type="entry name" value="NUDIX"/>
    <property type="match status" value="1"/>
</dbReference>
<dbReference type="PROSITE" id="PS51462">
    <property type="entry name" value="NUDIX"/>
    <property type="match status" value="1"/>
</dbReference>
<accession>A0ABR5IUY4</accession>
<dbReference type="EMBL" id="LGUT01003731">
    <property type="protein sequence ID" value="KOG78525.1"/>
    <property type="molecule type" value="Genomic_DNA"/>
</dbReference>
<keyword evidence="3" id="KW-1185">Reference proteome</keyword>
<comment type="caution">
    <text evidence="2">The sequence shown here is derived from an EMBL/GenBank/DDBJ whole genome shotgun (WGS) entry which is preliminary data.</text>
</comment>
<sequence>MHDERAEPATSRCQGLLLSGRGAILLVRRTHRREGDPRWYEAPGGPVGAGESGQRALARAVREQTGLSVSQRQMRPLLAAGRSRVYLVGPLREASAIRLPGRSAVGGPPPFDHYVWARPAELTTYCSLPAAQVLWAALRAVCDPACGRRAAGRFRRAA</sequence>
<feature type="domain" description="Nudix hydrolase" evidence="1">
    <location>
        <begin position="8"/>
        <end position="142"/>
    </location>
</feature>
<evidence type="ECO:0000313" key="2">
    <source>
        <dbReference type="EMBL" id="KOG78525.1"/>
    </source>
</evidence>
<dbReference type="InterPro" id="IPR015797">
    <property type="entry name" value="NUDIX_hydrolase-like_dom_sf"/>
</dbReference>
<name>A0ABR5IUY4_9ACTN</name>
<proteinExistence type="predicted"/>
<evidence type="ECO:0000313" key="3">
    <source>
        <dbReference type="Proteomes" id="UP000037020"/>
    </source>
</evidence>
<dbReference type="Gene3D" id="3.90.79.10">
    <property type="entry name" value="Nucleoside Triphosphate Pyrophosphohydrolase"/>
    <property type="match status" value="1"/>
</dbReference>
<dbReference type="RefSeq" id="WP_030874555.1">
    <property type="nucleotide sequence ID" value="NZ_JBIRHZ010000007.1"/>
</dbReference>